<keyword evidence="3" id="KW-0488">Methylation</keyword>
<dbReference type="Gene3D" id="3.30.700.10">
    <property type="entry name" value="Glycoprotein, Type 4 Pilin"/>
    <property type="match status" value="1"/>
</dbReference>
<evidence type="ECO:0000256" key="3">
    <source>
        <dbReference type="ARBA" id="ARBA00022481"/>
    </source>
</evidence>
<dbReference type="AlphaFoldDB" id="A0A1Z3HQE2"/>
<dbReference type="Proteomes" id="UP000191901">
    <property type="component" value="Chromosome"/>
</dbReference>
<dbReference type="InterPro" id="IPR045584">
    <property type="entry name" value="Pilin-like"/>
</dbReference>
<dbReference type="InterPro" id="IPR022346">
    <property type="entry name" value="T2SS_GspH"/>
</dbReference>
<keyword evidence="4" id="KW-0997">Cell inner membrane</keyword>
<keyword evidence="7 8" id="KW-0472">Membrane</keyword>
<feature type="transmembrane region" description="Helical" evidence="8">
    <location>
        <begin position="27"/>
        <end position="48"/>
    </location>
</feature>
<dbReference type="EMBL" id="CP021983">
    <property type="protein sequence ID" value="ASC72357.1"/>
    <property type="molecule type" value="Genomic_DNA"/>
</dbReference>
<organism evidence="10 11">
    <name type="scientific">Halomicronema hongdechloris C2206</name>
    <dbReference type="NCBI Taxonomy" id="1641165"/>
    <lineage>
        <taxon>Bacteria</taxon>
        <taxon>Bacillati</taxon>
        <taxon>Cyanobacteriota</taxon>
        <taxon>Cyanophyceae</taxon>
        <taxon>Nodosilineales</taxon>
        <taxon>Nodosilineaceae</taxon>
        <taxon>Halomicronema</taxon>
    </lineage>
</organism>
<dbReference type="GO" id="GO:0015627">
    <property type="term" value="C:type II protein secretion system complex"/>
    <property type="evidence" value="ECO:0007669"/>
    <property type="project" value="InterPro"/>
</dbReference>
<dbReference type="GO" id="GO:0015628">
    <property type="term" value="P:protein secretion by the type II secretion system"/>
    <property type="evidence" value="ECO:0007669"/>
    <property type="project" value="InterPro"/>
</dbReference>
<evidence type="ECO:0000256" key="8">
    <source>
        <dbReference type="SAM" id="Phobius"/>
    </source>
</evidence>
<evidence type="ECO:0000256" key="6">
    <source>
        <dbReference type="ARBA" id="ARBA00022989"/>
    </source>
</evidence>
<sequence>MLPTVSASTIRQGHLSQTGGYTLLESLVVLGMLGTLASIVVPSWLGFLDTQRLNDARSEVYQAIRLTQTQAMQDKAEWQFSIRQLDDRPEWAMHPRSLSPVQVSTWQPMNSAVDLDLDETTLAKSKGVYYVRFDHDGTVTYRLGRVTFTSPSGGRTKRCVIVSTLLGAMRQGEEHSNPDRSKRYCY</sequence>
<evidence type="ECO:0000256" key="2">
    <source>
        <dbReference type="ARBA" id="ARBA00022475"/>
    </source>
</evidence>
<evidence type="ECO:0000313" key="11">
    <source>
        <dbReference type="Proteomes" id="UP000191901"/>
    </source>
</evidence>
<dbReference type="OrthoDB" id="468456at2"/>
<dbReference type="STRING" id="1641165.XM38_24310"/>
<comment type="subcellular location">
    <subcellularLocation>
        <location evidence="1">Cell inner membrane</location>
        <topology evidence="1">Single-pass membrane protein</topology>
    </subcellularLocation>
</comment>
<gene>
    <name evidence="10" type="ORF">XM38_033140</name>
</gene>
<evidence type="ECO:0000256" key="4">
    <source>
        <dbReference type="ARBA" id="ARBA00022519"/>
    </source>
</evidence>
<evidence type="ECO:0000313" key="10">
    <source>
        <dbReference type="EMBL" id="ASC72357.1"/>
    </source>
</evidence>
<dbReference type="RefSeq" id="WP_080813483.1">
    <property type="nucleotide sequence ID" value="NZ_CP021983.2"/>
</dbReference>
<keyword evidence="5 8" id="KW-0812">Transmembrane</keyword>
<dbReference type="PROSITE" id="PS00409">
    <property type="entry name" value="PROKAR_NTER_METHYL"/>
    <property type="match status" value="1"/>
</dbReference>
<feature type="domain" description="General secretion pathway GspH" evidence="9">
    <location>
        <begin position="59"/>
        <end position="164"/>
    </location>
</feature>
<dbReference type="SUPFAM" id="SSF54523">
    <property type="entry name" value="Pili subunits"/>
    <property type="match status" value="1"/>
</dbReference>
<dbReference type="InterPro" id="IPR012902">
    <property type="entry name" value="N_methyl_site"/>
</dbReference>
<keyword evidence="6 8" id="KW-1133">Transmembrane helix</keyword>
<dbReference type="Pfam" id="PF12019">
    <property type="entry name" value="GspH"/>
    <property type="match status" value="1"/>
</dbReference>
<evidence type="ECO:0000256" key="5">
    <source>
        <dbReference type="ARBA" id="ARBA00022692"/>
    </source>
</evidence>
<evidence type="ECO:0000256" key="1">
    <source>
        <dbReference type="ARBA" id="ARBA00004377"/>
    </source>
</evidence>
<keyword evidence="11" id="KW-1185">Reference proteome</keyword>
<reference evidence="10 11" key="1">
    <citation type="journal article" date="2016" name="Biochim. Biophys. Acta">
        <title>Characterization of red-shifted phycobilisomes isolated from the chlorophyll f-containing cyanobacterium Halomicronema hongdechloris.</title>
        <authorList>
            <person name="Li Y."/>
            <person name="Lin Y."/>
            <person name="Garvey C.J."/>
            <person name="Birch D."/>
            <person name="Corkery R.W."/>
            <person name="Loughlin P.C."/>
            <person name="Scheer H."/>
            <person name="Willows R.D."/>
            <person name="Chen M."/>
        </authorList>
    </citation>
    <scope>NUCLEOTIDE SEQUENCE [LARGE SCALE GENOMIC DNA]</scope>
    <source>
        <strain evidence="10 11">C2206</strain>
    </source>
</reference>
<proteinExistence type="predicted"/>
<dbReference type="GO" id="GO:0005886">
    <property type="term" value="C:plasma membrane"/>
    <property type="evidence" value="ECO:0007669"/>
    <property type="project" value="UniProtKB-SubCell"/>
</dbReference>
<evidence type="ECO:0000256" key="7">
    <source>
        <dbReference type="ARBA" id="ARBA00023136"/>
    </source>
</evidence>
<dbReference type="KEGG" id="hhg:XM38_033140"/>
<protein>
    <recommendedName>
        <fullName evidence="9">General secretion pathway GspH domain-containing protein</fullName>
    </recommendedName>
</protein>
<evidence type="ECO:0000259" key="9">
    <source>
        <dbReference type="Pfam" id="PF12019"/>
    </source>
</evidence>
<keyword evidence="2" id="KW-1003">Cell membrane</keyword>
<name>A0A1Z3HQE2_9CYAN</name>
<accession>A0A1Z3HQE2</accession>